<comment type="caution">
    <text evidence="2">The sequence shown here is derived from an EMBL/GenBank/DDBJ whole genome shotgun (WGS) entry which is preliminary data.</text>
</comment>
<evidence type="ECO:0000259" key="1">
    <source>
        <dbReference type="Pfam" id="PF20247"/>
    </source>
</evidence>
<reference evidence="2 3" key="1">
    <citation type="submission" date="2020-07" db="EMBL/GenBank/DDBJ databases">
        <title>Sequencing the genomes of 1000 actinobacteria strains.</title>
        <authorList>
            <person name="Klenk H.-P."/>
        </authorList>
    </citation>
    <scope>NUCLEOTIDE SEQUENCE [LARGE SCALE GENOMIC DNA]</scope>
    <source>
        <strain evidence="2 3">DSM 26341</strain>
    </source>
</reference>
<dbReference type="RefSeq" id="WP_179429065.1">
    <property type="nucleotide sequence ID" value="NZ_JACBZP010000001.1"/>
</dbReference>
<sequence>MTDTQFDLKRAFLQRQKAMSAELEIPLEFTTHPTAIGDASEANWVRMLKSFLPGRYEAGPIFALDAKGARSEQIDLAIYDRQYSPLWFEAGGNRYVPVESVYAALEVKQEINAKNLEYAAKKIESVRKLHRTSAPIVDIYGIQKGPEPADRPIVGGIVALRVKWKKGVASASGRQNIRKHTDARHLDLGLALNDVAFDNVPTSTRSELLTPGLTFSEPGVQLISFAMRLFRRLQATGTALAVDLNVYEESLKSITVSNYADIDQN</sequence>
<dbReference type="AlphaFoldDB" id="A0A7Z0D4M8"/>
<keyword evidence="3" id="KW-1185">Reference proteome</keyword>
<feature type="domain" description="DUF6602" evidence="1">
    <location>
        <begin position="29"/>
        <end position="129"/>
    </location>
</feature>
<accession>A0A7Z0D4M8</accession>
<dbReference type="Pfam" id="PF20247">
    <property type="entry name" value="DUF6602"/>
    <property type="match status" value="1"/>
</dbReference>
<protein>
    <recommendedName>
        <fullName evidence="1">DUF6602 domain-containing protein</fullName>
    </recommendedName>
</protein>
<evidence type="ECO:0000313" key="2">
    <source>
        <dbReference type="EMBL" id="NYI68768.1"/>
    </source>
</evidence>
<organism evidence="2 3">
    <name type="scientific">Spelaeicoccus albus</name>
    <dbReference type="NCBI Taxonomy" id="1280376"/>
    <lineage>
        <taxon>Bacteria</taxon>
        <taxon>Bacillati</taxon>
        <taxon>Actinomycetota</taxon>
        <taxon>Actinomycetes</taxon>
        <taxon>Micrococcales</taxon>
        <taxon>Brevibacteriaceae</taxon>
        <taxon>Spelaeicoccus</taxon>
    </lineage>
</organism>
<evidence type="ECO:0000313" key="3">
    <source>
        <dbReference type="Proteomes" id="UP000539111"/>
    </source>
</evidence>
<dbReference type="EMBL" id="JACBZP010000001">
    <property type="protein sequence ID" value="NYI68768.1"/>
    <property type="molecule type" value="Genomic_DNA"/>
</dbReference>
<dbReference type="CDD" id="cd21411">
    <property type="entry name" value="NucC"/>
    <property type="match status" value="1"/>
</dbReference>
<proteinExistence type="predicted"/>
<gene>
    <name evidence="2" type="ORF">BJY26_003074</name>
</gene>
<name>A0A7Z0D4M8_9MICO</name>
<dbReference type="Proteomes" id="UP000539111">
    <property type="component" value="Unassembled WGS sequence"/>
</dbReference>
<dbReference type="InterPro" id="IPR046537">
    <property type="entry name" value="DUF6602"/>
</dbReference>